<evidence type="ECO:0000313" key="3">
    <source>
        <dbReference type="Proteomes" id="UP000193920"/>
    </source>
</evidence>
<comment type="caution">
    <text evidence="2">The sequence shown here is derived from an EMBL/GenBank/DDBJ whole genome shotgun (WGS) entry which is preliminary data.</text>
</comment>
<sequence>MSASFPPRREVIYSIPCCIYIYISLLGKLVVLTQFPSIDLFPTLLIIIFTTTIIKILSFNIIIIIIIINTPNCLAIFIKIIINKLYASLLLSKSVLDFYIFHICDNSVYITI</sequence>
<dbReference type="AlphaFoldDB" id="A0A1Y2AC82"/>
<keyword evidence="3" id="KW-1185">Reference proteome</keyword>
<gene>
    <name evidence="2" type="ORF">LY90DRAFT_156076</name>
</gene>
<keyword evidence="1" id="KW-0812">Transmembrane</keyword>
<organism evidence="2 3">
    <name type="scientific">Neocallimastix californiae</name>
    <dbReference type="NCBI Taxonomy" id="1754190"/>
    <lineage>
        <taxon>Eukaryota</taxon>
        <taxon>Fungi</taxon>
        <taxon>Fungi incertae sedis</taxon>
        <taxon>Chytridiomycota</taxon>
        <taxon>Chytridiomycota incertae sedis</taxon>
        <taxon>Neocallimastigomycetes</taxon>
        <taxon>Neocallimastigales</taxon>
        <taxon>Neocallimastigaceae</taxon>
        <taxon>Neocallimastix</taxon>
    </lineage>
</organism>
<keyword evidence="1" id="KW-0472">Membrane</keyword>
<accession>A0A1Y2AC82</accession>
<dbReference type="EMBL" id="MCOG01000298">
    <property type="protein sequence ID" value="ORY20173.1"/>
    <property type="molecule type" value="Genomic_DNA"/>
</dbReference>
<reference evidence="2 3" key="1">
    <citation type="submission" date="2016-08" db="EMBL/GenBank/DDBJ databases">
        <title>A Parts List for Fungal Cellulosomes Revealed by Comparative Genomics.</title>
        <authorList>
            <consortium name="DOE Joint Genome Institute"/>
            <person name="Haitjema C.H."/>
            <person name="Gilmore S.P."/>
            <person name="Henske J.K."/>
            <person name="Solomon K.V."/>
            <person name="De Groot R."/>
            <person name="Kuo A."/>
            <person name="Mondo S.J."/>
            <person name="Salamov A.A."/>
            <person name="Labutti K."/>
            <person name="Zhao Z."/>
            <person name="Chiniquy J."/>
            <person name="Barry K."/>
            <person name="Brewer H.M."/>
            <person name="Purvine S.O."/>
            <person name="Wright A.T."/>
            <person name="Boxma B."/>
            <person name="Van Alen T."/>
            <person name="Hackstein J.H."/>
            <person name="Baker S.E."/>
            <person name="Grigoriev I.V."/>
            <person name="O'Malley M.A."/>
        </authorList>
    </citation>
    <scope>NUCLEOTIDE SEQUENCE [LARGE SCALE GENOMIC DNA]</scope>
    <source>
        <strain evidence="2 3">G1</strain>
    </source>
</reference>
<protein>
    <submittedName>
        <fullName evidence="2">Uncharacterized protein</fullName>
    </submittedName>
</protein>
<proteinExistence type="predicted"/>
<evidence type="ECO:0000313" key="2">
    <source>
        <dbReference type="EMBL" id="ORY20173.1"/>
    </source>
</evidence>
<feature type="transmembrane region" description="Helical" evidence="1">
    <location>
        <begin position="44"/>
        <end position="68"/>
    </location>
</feature>
<evidence type="ECO:0000256" key="1">
    <source>
        <dbReference type="SAM" id="Phobius"/>
    </source>
</evidence>
<dbReference type="Proteomes" id="UP000193920">
    <property type="component" value="Unassembled WGS sequence"/>
</dbReference>
<name>A0A1Y2AC82_9FUNG</name>
<feature type="transmembrane region" description="Helical" evidence="1">
    <location>
        <begin position="12"/>
        <end position="32"/>
    </location>
</feature>
<keyword evidence="1" id="KW-1133">Transmembrane helix</keyword>